<sequence length="568" mass="66807">MEAETKKCQNCKKDFTLESEDFNFYKKMKVPPPTWCSECRLIRRLSFLNVRTLYKRLCDLCGKSVISMYPNEKKIKVYCNPCWWGDTWDGTEYGMDYDPSRTFFEQMEELTHQTPYMALQCTYTSNINTPYTNFTGWQKNSYFTYYADYVENSLYSMMLAKIRDCVDCYYLHESELCYGSIGGHKLYNCHFTIDCGDCHDVYFSRNCFDCSNCFGCVNLRKKNYCIWNVQYTKEEYKEKMVEINMASWQTVQSTLKELENFSLQFPRRFYRGDSRNKNITGEYVFQSKNAHDVYICSGAEDTRFAQFLTLPKTKDAYDYTGWGNNSEKIYECSIVGEGASNCRFSDECFPNAMNLEYCTYAINGCKNSFGCINLKKKQYCILNKEYSKEEYEKLKAKIISDMDKNPYVDEKGGVYKYGEFFPTIISPFGYNETMAQEYFPLNESQALQKGFTWFESEKPVYTITIKAEDLPDMINNVSDSILEDTIECAICKRGFKIVPNELSFLRKFNLPIPRSCPECRYKERFGKIQLPKLYDRICMKCSTPIKTSYAPERLEIVYCEKCYQEEVS</sequence>
<proteinExistence type="predicted"/>
<evidence type="ECO:0000313" key="2">
    <source>
        <dbReference type="Proteomes" id="UP000033998"/>
    </source>
</evidence>
<comment type="caution">
    <text evidence="1">The sequence shown here is derived from an EMBL/GenBank/DDBJ whole genome shotgun (WGS) entry which is preliminary data.</text>
</comment>
<accession>A0A837HRP2</accession>
<reference evidence="1 2" key="1">
    <citation type="journal article" date="2015" name="Nature">
        <title>rRNA introns, odd ribosomes, and small enigmatic genomes across a large radiation of phyla.</title>
        <authorList>
            <person name="Brown C.T."/>
            <person name="Hug L.A."/>
            <person name="Thomas B.C."/>
            <person name="Sharon I."/>
            <person name="Castelle C.J."/>
            <person name="Singh A."/>
            <person name="Wilkins M.J."/>
            <person name="Williams K.H."/>
            <person name="Banfield J.F."/>
        </authorList>
    </citation>
    <scope>NUCLEOTIDE SEQUENCE [LARGE SCALE GENOMIC DNA]</scope>
</reference>
<dbReference type="AlphaFoldDB" id="A0A837HRP2"/>
<evidence type="ECO:0000313" key="1">
    <source>
        <dbReference type="EMBL" id="KKR02301.1"/>
    </source>
</evidence>
<organism evidence="1 2">
    <name type="scientific">Candidatus Nomurabacteria bacterium GW2011_GWD2_39_12</name>
    <dbReference type="NCBI Taxonomy" id="1618759"/>
    <lineage>
        <taxon>Bacteria</taxon>
        <taxon>Candidatus Nomuraibacteriota</taxon>
    </lineage>
</organism>
<name>A0A837HRP2_9BACT</name>
<protein>
    <submittedName>
        <fullName evidence="1">Uncharacterized protein</fullName>
    </submittedName>
</protein>
<dbReference type="Proteomes" id="UP000033998">
    <property type="component" value="Unassembled WGS sequence"/>
</dbReference>
<dbReference type="EMBL" id="LBWE01000001">
    <property type="protein sequence ID" value="KKR02301.1"/>
    <property type="molecule type" value="Genomic_DNA"/>
</dbReference>
<gene>
    <name evidence="1" type="ORF">UT27_C0001G0079</name>
</gene>